<dbReference type="Proteomes" id="UP000262325">
    <property type="component" value="Unassembled WGS sequence"/>
</dbReference>
<proteinExistence type="predicted"/>
<gene>
    <name evidence="1" type="ORF">DHM44_07070</name>
</gene>
<feature type="non-terminal residue" evidence="1">
    <location>
        <position position="1"/>
    </location>
</feature>
<feature type="non-terminal residue" evidence="1">
    <location>
        <position position="66"/>
    </location>
</feature>
<evidence type="ECO:0000313" key="1">
    <source>
        <dbReference type="EMBL" id="HCW93426.1"/>
    </source>
</evidence>
<dbReference type="AlphaFoldDB" id="A0A3D5QC58"/>
<organism evidence="1 2">
    <name type="scientific">Flexistipes sinusarabici</name>
    <dbReference type="NCBI Taxonomy" id="2352"/>
    <lineage>
        <taxon>Bacteria</taxon>
        <taxon>Pseudomonadati</taxon>
        <taxon>Deferribacterota</taxon>
        <taxon>Deferribacteres</taxon>
        <taxon>Deferribacterales</taxon>
        <taxon>Flexistipitaceae</taxon>
        <taxon>Flexistipes</taxon>
    </lineage>
</organism>
<sequence>NFMQEHADFLKNAKNISTPLLETIYSNSGKYIYKTDGVLYKVTDNGIAIIPGKSYEEDEVLRKENL</sequence>
<dbReference type="EMBL" id="DPPF01000145">
    <property type="protein sequence ID" value="HCW93426.1"/>
    <property type="molecule type" value="Genomic_DNA"/>
</dbReference>
<comment type="caution">
    <text evidence="1">The sequence shown here is derived from an EMBL/GenBank/DDBJ whole genome shotgun (WGS) entry which is preliminary data.</text>
</comment>
<accession>A0A3D5QC58</accession>
<protein>
    <submittedName>
        <fullName evidence="1">Uncharacterized protein</fullName>
    </submittedName>
</protein>
<reference evidence="1 2" key="1">
    <citation type="journal article" date="2018" name="Nat. Biotechnol.">
        <title>A standardized bacterial taxonomy based on genome phylogeny substantially revises the tree of life.</title>
        <authorList>
            <person name="Parks D.H."/>
            <person name="Chuvochina M."/>
            <person name="Waite D.W."/>
            <person name="Rinke C."/>
            <person name="Skarshewski A."/>
            <person name="Chaumeil P.A."/>
            <person name="Hugenholtz P."/>
        </authorList>
    </citation>
    <scope>NUCLEOTIDE SEQUENCE [LARGE SCALE GENOMIC DNA]</scope>
    <source>
        <strain evidence="1">UBA8672</strain>
    </source>
</reference>
<evidence type="ECO:0000313" key="2">
    <source>
        <dbReference type="Proteomes" id="UP000262325"/>
    </source>
</evidence>
<name>A0A3D5QC58_FLESI</name>